<dbReference type="PANTHER" id="PTHR31616:SF0">
    <property type="entry name" value="GLUCAN 1,4-ALPHA-GLUCOSIDASE"/>
    <property type="match status" value="1"/>
</dbReference>
<feature type="domain" description="GH15-like" evidence="1">
    <location>
        <begin position="26"/>
        <end position="298"/>
    </location>
</feature>
<dbReference type="SUPFAM" id="SSF48208">
    <property type="entry name" value="Six-hairpin glycosidases"/>
    <property type="match status" value="1"/>
</dbReference>
<organism evidence="2 3">
    <name type="scientific">Sinomonas terricola</name>
    <dbReference type="NCBI Taxonomy" id="3110330"/>
    <lineage>
        <taxon>Bacteria</taxon>
        <taxon>Bacillati</taxon>
        <taxon>Actinomycetota</taxon>
        <taxon>Actinomycetes</taxon>
        <taxon>Micrococcales</taxon>
        <taxon>Micrococcaceae</taxon>
        <taxon>Sinomonas</taxon>
    </lineage>
</organism>
<dbReference type="InterPro" id="IPR011613">
    <property type="entry name" value="GH15-like"/>
</dbReference>
<evidence type="ECO:0000313" key="2">
    <source>
        <dbReference type="EMBL" id="MEA5456702.1"/>
    </source>
</evidence>
<gene>
    <name evidence="2" type="ORF">SPF06_18420</name>
</gene>
<dbReference type="Proteomes" id="UP001304769">
    <property type="component" value="Unassembled WGS sequence"/>
</dbReference>
<keyword evidence="2" id="KW-0378">Hydrolase</keyword>
<dbReference type="GO" id="GO:0016787">
    <property type="term" value="F:hydrolase activity"/>
    <property type="evidence" value="ECO:0007669"/>
    <property type="project" value="UniProtKB-KW"/>
</dbReference>
<proteinExistence type="predicted"/>
<reference evidence="2 3" key="1">
    <citation type="submission" date="2023-12" db="EMBL/GenBank/DDBJ databases">
        <title>Sinomonas terricola sp. nov, isolated from litchi orchard soil in Guangdong, PR China.</title>
        <authorList>
            <person name="Jiaxin W."/>
            <person name="Yang Z."/>
            <person name="Honghui Z."/>
        </authorList>
    </citation>
    <scope>NUCLEOTIDE SEQUENCE [LARGE SCALE GENOMIC DNA]</scope>
    <source>
        <strain evidence="2 3">JGH33</strain>
    </source>
</reference>
<dbReference type="Pfam" id="PF00723">
    <property type="entry name" value="Glyco_hydro_15"/>
    <property type="match status" value="1"/>
</dbReference>
<protein>
    <submittedName>
        <fullName evidence="2">Glycoside hydrolase family 15 protein</fullName>
    </submittedName>
</protein>
<keyword evidence="3" id="KW-1185">Reference proteome</keyword>
<dbReference type="InterPro" id="IPR008928">
    <property type="entry name" value="6-hairpin_glycosidase_sf"/>
</dbReference>
<name>A0ABU5TB04_9MICC</name>
<dbReference type="Gene3D" id="1.50.10.10">
    <property type="match status" value="1"/>
</dbReference>
<accession>A0ABU5TB04</accession>
<dbReference type="PANTHER" id="PTHR31616">
    <property type="entry name" value="TREHALASE"/>
    <property type="match status" value="1"/>
</dbReference>
<dbReference type="InterPro" id="IPR012341">
    <property type="entry name" value="6hp_glycosidase-like_sf"/>
</dbReference>
<evidence type="ECO:0000259" key="1">
    <source>
        <dbReference type="Pfam" id="PF00723"/>
    </source>
</evidence>
<dbReference type="EMBL" id="JAYGGQ010000016">
    <property type="protein sequence ID" value="MEA5456702.1"/>
    <property type="molecule type" value="Genomic_DNA"/>
</dbReference>
<evidence type="ECO:0000313" key="3">
    <source>
        <dbReference type="Proteomes" id="UP001304769"/>
    </source>
</evidence>
<sequence length="388" mass="42267">MTTVPLSAPPDDLTDTEVARLRRLAARSHAVITAAQQPGGAYPACTSFSAYAGYAWFRDGAFTAEGISRYGDVASADAFHDWCARVLASRADAVRDLVRRAGTAEPPTVKEMLPTRFTYAGDAGQDPWWDFQTDGYGMWLWAVLAHARRHRRPLHAWLPAIETAVDYLCAFWDRPCYDWWEEHVEHRHVSTLGAIAGGLAAAADSGHLDPDRADAARRAVAGIRSLVAAEGTVDGHLAKWLGADAVDGSLPACIVPFGLVPVGSPVASATLAAVQRDLDVDGGVHRFRADVFYGGGQWPLLSALLGWNHAAAGDTASAWRHLRWIAAHADSHDELPEQVADDLLHPEHRQEWLDRWGPVAAPLLWSHGMYLILADELGLLDSRPQDFS</sequence>
<dbReference type="RefSeq" id="WP_323280598.1">
    <property type="nucleotide sequence ID" value="NZ_JAYGGQ010000016.1"/>
</dbReference>
<comment type="caution">
    <text evidence="2">The sequence shown here is derived from an EMBL/GenBank/DDBJ whole genome shotgun (WGS) entry which is preliminary data.</text>
</comment>